<feature type="transmembrane region" description="Helical" evidence="6">
    <location>
        <begin position="106"/>
        <end position="123"/>
    </location>
</feature>
<dbReference type="GO" id="GO:0005886">
    <property type="term" value="C:plasma membrane"/>
    <property type="evidence" value="ECO:0007669"/>
    <property type="project" value="UniProtKB-SubCell"/>
</dbReference>
<organism evidence="7 8">
    <name type="scientific">Pontivivens nitratireducens</name>
    <dbReference type="NCBI Taxonomy" id="2758038"/>
    <lineage>
        <taxon>Bacteria</taxon>
        <taxon>Pseudomonadati</taxon>
        <taxon>Pseudomonadota</taxon>
        <taxon>Alphaproteobacteria</taxon>
        <taxon>Rhodobacterales</taxon>
        <taxon>Paracoccaceae</taxon>
        <taxon>Pontivivens</taxon>
    </lineage>
</organism>
<gene>
    <name evidence="7" type="ORF">G8E03_12195</name>
</gene>
<name>A0A6G7VNG7_9RHOB</name>
<dbReference type="PANTHER" id="PTHR30213">
    <property type="entry name" value="INNER MEMBRANE PROTEIN YHJD"/>
    <property type="match status" value="1"/>
</dbReference>
<evidence type="ECO:0000256" key="1">
    <source>
        <dbReference type="ARBA" id="ARBA00004651"/>
    </source>
</evidence>
<accession>A0A6G7VNG7</accession>
<dbReference type="InterPro" id="IPR017039">
    <property type="entry name" value="Virul_fac_BrkB"/>
</dbReference>
<proteinExistence type="predicted"/>
<feature type="transmembrane region" description="Helical" evidence="6">
    <location>
        <begin position="225"/>
        <end position="248"/>
    </location>
</feature>
<feature type="transmembrane region" description="Helical" evidence="6">
    <location>
        <begin position="153"/>
        <end position="177"/>
    </location>
</feature>
<keyword evidence="2" id="KW-1003">Cell membrane</keyword>
<dbReference type="PANTHER" id="PTHR30213:SF0">
    <property type="entry name" value="UPF0761 MEMBRANE PROTEIN YIHY"/>
    <property type="match status" value="1"/>
</dbReference>
<evidence type="ECO:0000313" key="8">
    <source>
        <dbReference type="Proteomes" id="UP000500791"/>
    </source>
</evidence>
<dbReference type="KEGG" id="mon:G8E03_12195"/>
<feature type="transmembrane region" description="Helical" evidence="6">
    <location>
        <begin position="260"/>
        <end position="283"/>
    </location>
</feature>
<comment type="subcellular location">
    <subcellularLocation>
        <location evidence="1">Cell membrane</location>
        <topology evidence="1">Multi-pass membrane protein</topology>
    </subcellularLocation>
</comment>
<reference evidence="7 8" key="1">
    <citation type="submission" date="2020-03" db="EMBL/GenBank/DDBJ databases">
        <title>Complete genome sequence of Monaibacterium sp. ALG8 with diverse plasmids.</title>
        <authorList>
            <person name="Sun C."/>
        </authorList>
    </citation>
    <scope>NUCLEOTIDE SEQUENCE [LARGE SCALE GENOMIC DNA]</scope>
    <source>
        <strain evidence="7 8">ALG8</strain>
    </source>
</reference>
<dbReference type="EMBL" id="CP049811">
    <property type="protein sequence ID" value="QIK41462.1"/>
    <property type="molecule type" value="Genomic_DNA"/>
</dbReference>
<evidence type="ECO:0000256" key="2">
    <source>
        <dbReference type="ARBA" id="ARBA00022475"/>
    </source>
</evidence>
<keyword evidence="8" id="KW-1185">Reference proteome</keyword>
<dbReference type="RefSeq" id="WP_166192289.1">
    <property type="nucleotide sequence ID" value="NZ_CP049811.1"/>
</dbReference>
<feature type="transmembrane region" description="Helical" evidence="6">
    <location>
        <begin position="189"/>
        <end position="213"/>
    </location>
</feature>
<evidence type="ECO:0000256" key="5">
    <source>
        <dbReference type="ARBA" id="ARBA00023136"/>
    </source>
</evidence>
<dbReference type="Pfam" id="PF03631">
    <property type="entry name" value="Virul_fac_BrkB"/>
    <property type="match status" value="1"/>
</dbReference>
<evidence type="ECO:0000256" key="3">
    <source>
        <dbReference type="ARBA" id="ARBA00022692"/>
    </source>
</evidence>
<dbReference type="NCBIfam" id="TIGR00765">
    <property type="entry name" value="yihY_not_rbn"/>
    <property type="match status" value="1"/>
</dbReference>
<dbReference type="AlphaFoldDB" id="A0A6G7VNG7"/>
<evidence type="ECO:0000313" key="7">
    <source>
        <dbReference type="EMBL" id="QIK41462.1"/>
    </source>
</evidence>
<dbReference type="PIRSF" id="PIRSF035875">
    <property type="entry name" value="RNase_BN"/>
    <property type="match status" value="1"/>
</dbReference>
<dbReference type="Proteomes" id="UP000500791">
    <property type="component" value="Chromosome"/>
</dbReference>
<feature type="transmembrane region" description="Helical" evidence="6">
    <location>
        <begin position="39"/>
        <end position="64"/>
    </location>
</feature>
<keyword evidence="3 6" id="KW-0812">Transmembrane</keyword>
<protein>
    <submittedName>
        <fullName evidence="7">YihY/virulence factor BrkB family protein</fullName>
    </submittedName>
</protein>
<evidence type="ECO:0000256" key="4">
    <source>
        <dbReference type="ARBA" id="ARBA00022989"/>
    </source>
</evidence>
<sequence>MTTGTENRGRQAKAPTAIPLKGWKDIALRVKDRVKSDHVGLIAAGVAFYALLALFPALTALLAVSGLIVEPAQVIDLIDDLSAVMPRQVAEIIIAQAQQVAGSEQAGLGLATILGIALALWSASKGVASLIEGLNVAYGEEEKRGFIKLKLQTLLLTLGLILGAIYAVVAMMGVPAVLSFVDFGAITEWLIAGIGWVILICLMIVGLGVVYSYGPSRDPAHWRWLSGGAIVAVLIWLAGSIAFAFYAANFGSYNETFGSLGGVIVLLTWLWLSAYIVLMGAELNAEIEAQTRRDTTVGKAEAMGERGAVKADNLGEAYPE</sequence>
<keyword evidence="5 6" id="KW-0472">Membrane</keyword>
<keyword evidence="4 6" id="KW-1133">Transmembrane helix</keyword>
<evidence type="ECO:0000256" key="6">
    <source>
        <dbReference type="SAM" id="Phobius"/>
    </source>
</evidence>